<evidence type="ECO:0000313" key="3">
    <source>
        <dbReference type="Proteomes" id="UP000035648"/>
    </source>
</evidence>
<evidence type="ECO:0000313" key="2">
    <source>
        <dbReference type="EMBL" id="AKM81869.1"/>
    </source>
</evidence>
<reference evidence="2 3" key="1">
    <citation type="journal article" date="2015" name="Nature">
        <title>rRNA introns, odd ribosomes, and small enigmatic genomes across a large radiation of phyla.</title>
        <authorList>
            <person name="Brown C.T."/>
            <person name="Hug L.A."/>
            <person name="Thomas B.C."/>
            <person name="Sharon I."/>
            <person name="Castelle C.J."/>
            <person name="Singh A."/>
            <person name="Wilkins M.J."/>
            <person name="Williams K.H."/>
            <person name="Banfield J.F."/>
        </authorList>
    </citation>
    <scope>NUCLEOTIDE SEQUENCE [LARGE SCALE GENOMIC DNA]</scope>
</reference>
<dbReference type="AlphaFoldDB" id="A0A0G4B206"/>
<name>A0A0G4B206_9BACT</name>
<organism evidence="2 3">
    <name type="scientific">Berkelbacteria bacterium GW2011_GWE1_39_12</name>
    <dbReference type="NCBI Taxonomy" id="1618337"/>
    <lineage>
        <taxon>Bacteria</taxon>
        <taxon>Candidatus Berkelbacteria</taxon>
    </lineage>
</organism>
<protein>
    <submittedName>
        <fullName evidence="2">Uncharacterized protein</fullName>
    </submittedName>
</protein>
<dbReference type="STRING" id="1618337.UT28_C0001G0050"/>
<keyword evidence="1" id="KW-0732">Signal</keyword>
<sequence length="264" mass="28228">MKRLVTLTGILVMLAIASMASAEDVVVVGVVPQQEVSVAPATTVKAQEMTTWEMTTPGQYTLAVLDQTELEVISEQLSQTGEQYDYIKAGMASTFLFTDKYGVMRIHKPAKNHKACNNKVIRIKRKVIVKIKPTEVIREHETQVIHEKTEVVHETKVVHEVPVQPVTNVTNNYFSSAPVMCGQIGGQSPWQTNSQQLLSVSAVPVSNTSISICNNVKGGDANVVNNNSNTNVNDNANNNVINIGDGSATGAAVANGNGAAGSGN</sequence>
<dbReference type="Proteomes" id="UP000035648">
    <property type="component" value="Chromosome"/>
</dbReference>
<feature type="signal peptide" evidence="1">
    <location>
        <begin position="1"/>
        <end position="22"/>
    </location>
</feature>
<gene>
    <name evidence="2" type="ORF">UT28_C0001G0050</name>
</gene>
<dbReference type="KEGG" id="bbgw:UT28_C0001G0050"/>
<dbReference type="EMBL" id="CP011213">
    <property type="protein sequence ID" value="AKM81869.1"/>
    <property type="molecule type" value="Genomic_DNA"/>
</dbReference>
<evidence type="ECO:0000256" key="1">
    <source>
        <dbReference type="SAM" id="SignalP"/>
    </source>
</evidence>
<accession>A0A0G4B206</accession>
<feature type="chain" id="PRO_5005186526" evidence="1">
    <location>
        <begin position="23"/>
        <end position="264"/>
    </location>
</feature>
<proteinExistence type="predicted"/>